<protein>
    <recommendedName>
        <fullName evidence="3">ParB/Sulfiredoxin domain-containing protein</fullName>
    </recommendedName>
</protein>
<dbReference type="CDD" id="cd16387">
    <property type="entry name" value="ParB_N_Srx"/>
    <property type="match status" value="1"/>
</dbReference>
<name>A0A2H0QTX7_9BACT</name>
<evidence type="ECO:0008006" key="3">
    <source>
        <dbReference type="Google" id="ProtNLM"/>
    </source>
</evidence>
<dbReference type="AlphaFoldDB" id="A0A2H0QTX7"/>
<proteinExistence type="predicted"/>
<reference evidence="1 2" key="1">
    <citation type="submission" date="2017-09" db="EMBL/GenBank/DDBJ databases">
        <title>Depth-based differentiation of microbial function through sediment-hosted aquifers and enrichment of novel symbionts in the deep terrestrial subsurface.</title>
        <authorList>
            <person name="Probst A.J."/>
            <person name="Ladd B."/>
            <person name="Jarett J.K."/>
            <person name="Geller-Mcgrath D.E."/>
            <person name="Sieber C.M."/>
            <person name="Emerson J.B."/>
            <person name="Anantharaman K."/>
            <person name="Thomas B.C."/>
            <person name="Malmstrom R."/>
            <person name="Stieglmeier M."/>
            <person name="Klingl A."/>
            <person name="Woyke T."/>
            <person name="Ryan C.M."/>
            <person name="Banfield J.F."/>
        </authorList>
    </citation>
    <scope>NUCLEOTIDE SEQUENCE [LARGE SCALE GENOMIC DNA]</scope>
    <source>
        <strain evidence="1">CG10_big_fil_rev_8_21_14_0_10_42_12</strain>
    </source>
</reference>
<gene>
    <name evidence="1" type="ORF">COV34_03470</name>
</gene>
<sequence>MQWIKPRFRDEFGEFQRISKHFGIPLWKLLYWFFMGRMVRLSDNVWSAMENTDSWDTTTLESVRYHADHIGRDVERILSALSNPHGQLPVPVVLCLPDGRYHLVAGNTRLMVSRALGIKPTVLVIGHHTPVE</sequence>
<accession>A0A2H0QTX7</accession>
<comment type="caution">
    <text evidence="1">The sequence shown here is derived from an EMBL/GenBank/DDBJ whole genome shotgun (WGS) entry which is preliminary data.</text>
</comment>
<evidence type="ECO:0000313" key="2">
    <source>
        <dbReference type="Proteomes" id="UP000231333"/>
    </source>
</evidence>
<evidence type="ECO:0000313" key="1">
    <source>
        <dbReference type="EMBL" id="PIR37254.1"/>
    </source>
</evidence>
<organism evidence="1 2">
    <name type="scientific">Candidatus Zambryskibacteria bacterium CG10_big_fil_rev_8_21_14_0_10_42_12</name>
    <dbReference type="NCBI Taxonomy" id="1975115"/>
    <lineage>
        <taxon>Bacteria</taxon>
        <taxon>Candidatus Zambryskiibacteriota</taxon>
    </lineage>
</organism>
<dbReference type="EMBL" id="PCXL01000026">
    <property type="protein sequence ID" value="PIR37254.1"/>
    <property type="molecule type" value="Genomic_DNA"/>
</dbReference>
<dbReference type="Proteomes" id="UP000231333">
    <property type="component" value="Unassembled WGS sequence"/>
</dbReference>